<dbReference type="InterPro" id="IPR009078">
    <property type="entry name" value="Ferritin-like_SF"/>
</dbReference>
<dbReference type="SUPFAM" id="SSF47240">
    <property type="entry name" value="Ferritin-like"/>
    <property type="match status" value="1"/>
</dbReference>
<dbReference type="Gene3D" id="1.10.620.20">
    <property type="entry name" value="Ribonucleotide Reductase, subunit A"/>
    <property type="match status" value="1"/>
</dbReference>
<keyword evidence="2" id="KW-0472">Membrane</keyword>
<feature type="region of interest" description="Disordered" evidence="1">
    <location>
        <begin position="1"/>
        <end position="33"/>
    </location>
</feature>
<dbReference type="GO" id="GO:0016491">
    <property type="term" value="F:oxidoreductase activity"/>
    <property type="evidence" value="ECO:0007669"/>
    <property type="project" value="InterPro"/>
</dbReference>
<evidence type="ECO:0000256" key="1">
    <source>
        <dbReference type="SAM" id="MobiDB-lite"/>
    </source>
</evidence>
<dbReference type="AlphaFoldDB" id="A0A934NPY5"/>
<protein>
    <submittedName>
        <fullName evidence="3">Diiron oxygenase</fullName>
    </submittedName>
</protein>
<keyword evidence="4" id="KW-1185">Reference proteome</keyword>
<dbReference type="RefSeq" id="WP_199703826.1">
    <property type="nucleotide sequence ID" value="NZ_JAEMNV010000003.1"/>
</dbReference>
<evidence type="ECO:0000256" key="2">
    <source>
        <dbReference type="SAM" id="Phobius"/>
    </source>
</evidence>
<sequence>MTIESTKRRTPAVTTAGASTVRRKTVGDRQKTAQRLLRSTADRSYDGELDIDWDAPIDPDKKWMPEHRQSLYGTKLWEKLTQEQRNELGKHEAASVLSFGIYAESGLSTMLLRGILESGSLADDHARYALAEIGEETRHSTMFSRLVNITGVEPYLMPKGARKFLRLAGLIPIGPSSFAGTLLIEELLDRLQREAMNDPELQPHMRQLMKIHVLEEARHITYAREELVRAIDARGKASNAFHRLVFAVMVLGVYPVLVNPLVYRSVGISPWEGFLAAMTSPNYRANATFAGEPLLRFGHEVGMLDGAVTRRIFKLSRSVPQDILDELDRDRKAS</sequence>
<evidence type="ECO:0000313" key="4">
    <source>
        <dbReference type="Proteomes" id="UP000655868"/>
    </source>
</evidence>
<dbReference type="Proteomes" id="UP000655868">
    <property type="component" value="Unassembled WGS sequence"/>
</dbReference>
<proteinExistence type="predicted"/>
<dbReference type="EMBL" id="JAEMNV010000003">
    <property type="protein sequence ID" value="MBJ8339110.1"/>
    <property type="molecule type" value="Genomic_DNA"/>
</dbReference>
<dbReference type="InterPro" id="IPR025859">
    <property type="entry name" value="AurF/CmlI"/>
</dbReference>
<keyword evidence="2" id="KW-1133">Transmembrane helix</keyword>
<evidence type="ECO:0000313" key="3">
    <source>
        <dbReference type="EMBL" id="MBJ8339110.1"/>
    </source>
</evidence>
<name>A0A934NPY5_9NOCA</name>
<keyword evidence="2" id="KW-0812">Transmembrane</keyword>
<feature type="transmembrane region" description="Helical" evidence="2">
    <location>
        <begin position="244"/>
        <end position="263"/>
    </location>
</feature>
<organism evidence="3 4">
    <name type="scientific">Antrihabitans stalagmiti</name>
    <dbReference type="NCBI Taxonomy" id="2799499"/>
    <lineage>
        <taxon>Bacteria</taxon>
        <taxon>Bacillati</taxon>
        <taxon>Actinomycetota</taxon>
        <taxon>Actinomycetes</taxon>
        <taxon>Mycobacteriales</taxon>
        <taxon>Nocardiaceae</taxon>
        <taxon>Antrihabitans</taxon>
    </lineage>
</organism>
<gene>
    <name evidence="3" type="ORF">JGU71_09450</name>
</gene>
<reference evidence="3" key="1">
    <citation type="submission" date="2020-12" db="EMBL/GenBank/DDBJ databases">
        <title>Antrihabitans popcorni sp. nov. and Antrihabitans auranticaus sp. nov., isolated from a larva cave.</title>
        <authorList>
            <person name="Lee S.D."/>
            <person name="Kim I.S."/>
        </authorList>
    </citation>
    <scope>NUCLEOTIDE SEQUENCE</scope>
    <source>
        <strain evidence="3">YC3-6</strain>
    </source>
</reference>
<accession>A0A934NPY5</accession>
<comment type="caution">
    <text evidence="3">The sequence shown here is derived from an EMBL/GenBank/DDBJ whole genome shotgun (WGS) entry which is preliminary data.</text>
</comment>
<dbReference type="Pfam" id="PF11583">
    <property type="entry name" value="AurF"/>
    <property type="match status" value="1"/>
</dbReference>
<dbReference type="InterPro" id="IPR012348">
    <property type="entry name" value="RNR-like"/>
</dbReference>